<organism evidence="2 3">
    <name type="scientific">Pleionea mediterranea</name>
    <dbReference type="NCBI Taxonomy" id="523701"/>
    <lineage>
        <taxon>Bacteria</taxon>
        <taxon>Pseudomonadati</taxon>
        <taxon>Pseudomonadota</taxon>
        <taxon>Gammaproteobacteria</taxon>
        <taxon>Oceanospirillales</taxon>
        <taxon>Pleioneaceae</taxon>
        <taxon>Pleionea</taxon>
    </lineage>
</organism>
<reference evidence="2 3" key="1">
    <citation type="submission" date="2018-05" db="EMBL/GenBank/DDBJ databases">
        <title>Genomic Encyclopedia of Type Strains, Phase IV (KMG-IV): sequencing the most valuable type-strain genomes for metagenomic binning, comparative biology and taxonomic classification.</title>
        <authorList>
            <person name="Goeker M."/>
        </authorList>
    </citation>
    <scope>NUCLEOTIDE SEQUENCE [LARGE SCALE GENOMIC DNA]</scope>
    <source>
        <strain evidence="2 3">DSM 25350</strain>
    </source>
</reference>
<comment type="caution">
    <text evidence="2">The sequence shown here is derived from an EMBL/GenBank/DDBJ whole genome shotgun (WGS) entry which is preliminary data.</text>
</comment>
<proteinExistence type="predicted"/>
<sequence length="99" mass="11586">MSSMKGLENISQKEIGHKKISLRNEKGHQGRCSHCQEMMAGKFLFLHKVMSFIGFERKRLSRPKPFSERHSEQTHSSPLYVNKYNCLRQSIDAFYLIPD</sequence>
<evidence type="ECO:0000256" key="1">
    <source>
        <dbReference type="SAM" id="MobiDB-lite"/>
    </source>
</evidence>
<dbReference type="AlphaFoldDB" id="A0A316FZJ8"/>
<accession>A0A316FZJ8</accession>
<dbReference type="EMBL" id="QGGU01000002">
    <property type="protein sequence ID" value="PWK53989.1"/>
    <property type="molecule type" value="Genomic_DNA"/>
</dbReference>
<feature type="region of interest" description="Disordered" evidence="1">
    <location>
        <begin position="1"/>
        <end position="22"/>
    </location>
</feature>
<evidence type="ECO:0000313" key="2">
    <source>
        <dbReference type="EMBL" id="PWK53989.1"/>
    </source>
</evidence>
<protein>
    <submittedName>
        <fullName evidence="2">Uncharacterized protein</fullName>
    </submittedName>
</protein>
<dbReference type="Proteomes" id="UP000245790">
    <property type="component" value="Unassembled WGS sequence"/>
</dbReference>
<evidence type="ECO:0000313" key="3">
    <source>
        <dbReference type="Proteomes" id="UP000245790"/>
    </source>
</evidence>
<gene>
    <name evidence="2" type="ORF">C8D97_102381</name>
</gene>
<keyword evidence="3" id="KW-1185">Reference proteome</keyword>
<name>A0A316FZJ8_9GAMM</name>